<evidence type="ECO:0000256" key="2">
    <source>
        <dbReference type="ARBA" id="ARBA00022741"/>
    </source>
</evidence>
<evidence type="ECO:0000313" key="6">
    <source>
        <dbReference type="Proteomes" id="UP001176806"/>
    </source>
</evidence>
<evidence type="ECO:0000313" key="5">
    <source>
        <dbReference type="EMBL" id="MDO5974935.1"/>
    </source>
</evidence>
<proteinExistence type="inferred from homology"/>
<sequence length="436" mass="50058">MPVSSIKSPILSEINWIYNLILQTIKPIEQDDFIVPPILPENLAYSSYLKKVQPTLYERVILALAHCFQLAPKLFQKLQHEEMENTTSIDSFGLIAHATTGYIQPTIHTANWLCDACGIKTQFLSEHHFLFADHIIEPLIFYPSIFNTPLIFTKKAQYLFFGDIVYLPEYSKEFPAELLETSLKKEDLILPKTIFNEVNELIYWINHEAAFEKDIHLKKWIRPGIRALFYGPPGTGKSLTATLIGKETNRPVYRIDISSLISKYIGETQKNLAKVFDRGERNNWILFFDECDAIFGSRSNTGAATERGANQEIAYLLQRIESYRGIILLATNLKDNIDEAFLRRFEVSIQFVIPNVSTRIQLWHTIFSNDYIIPDNWIHNLAVTYKLGGGALVNVLRFVALYKQQNSGKLSLVVILEGIRREYSKIGQTMPNYKTP</sequence>
<dbReference type="Pfam" id="PF00004">
    <property type="entry name" value="AAA"/>
    <property type="match status" value="1"/>
</dbReference>
<evidence type="ECO:0000259" key="4">
    <source>
        <dbReference type="SMART" id="SM00382"/>
    </source>
</evidence>
<reference evidence="5" key="1">
    <citation type="submission" date="2023-07" db="EMBL/GenBank/DDBJ databases">
        <title>Two novel species in the genus Flavivirga.</title>
        <authorList>
            <person name="Kwon K."/>
        </authorList>
    </citation>
    <scope>NUCLEOTIDE SEQUENCE</scope>
    <source>
        <strain evidence="5">KACC 14158</strain>
    </source>
</reference>
<evidence type="ECO:0000256" key="3">
    <source>
        <dbReference type="ARBA" id="ARBA00022840"/>
    </source>
</evidence>
<organism evidence="5 6">
    <name type="scientific">Flavivirga jejuensis</name>
    <dbReference type="NCBI Taxonomy" id="870487"/>
    <lineage>
        <taxon>Bacteria</taxon>
        <taxon>Pseudomonadati</taxon>
        <taxon>Bacteroidota</taxon>
        <taxon>Flavobacteriia</taxon>
        <taxon>Flavobacteriales</taxon>
        <taxon>Flavobacteriaceae</taxon>
        <taxon>Flavivirga</taxon>
    </lineage>
</organism>
<keyword evidence="2" id="KW-0547">Nucleotide-binding</keyword>
<dbReference type="EMBL" id="JAUOEL010000004">
    <property type="protein sequence ID" value="MDO5974935.1"/>
    <property type="molecule type" value="Genomic_DNA"/>
</dbReference>
<dbReference type="Proteomes" id="UP001176806">
    <property type="component" value="Unassembled WGS sequence"/>
</dbReference>
<dbReference type="InterPro" id="IPR050221">
    <property type="entry name" value="26S_Proteasome_ATPase"/>
</dbReference>
<dbReference type="CDD" id="cd19481">
    <property type="entry name" value="RecA-like_protease"/>
    <property type="match status" value="1"/>
</dbReference>
<dbReference type="InterPro" id="IPR027417">
    <property type="entry name" value="P-loop_NTPase"/>
</dbReference>
<dbReference type="PANTHER" id="PTHR23073">
    <property type="entry name" value="26S PROTEASOME REGULATORY SUBUNIT"/>
    <property type="match status" value="1"/>
</dbReference>
<protein>
    <submittedName>
        <fullName evidence="5">ATP-binding protein</fullName>
    </submittedName>
</protein>
<dbReference type="SUPFAM" id="SSF52540">
    <property type="entry name" value="P-loop containing nucleoside triphosphate hydrolases"/>
    <property type="match status" value="1"/>
</dbReference>
<gene>
    <name evidence="5" type="ORF">Q4Q40_12120</name>
</gene>
<name>A0ABT8WPI8_9FLAO</name>
<feature type="domain" description="AAA+ ATPase" evidence="4">
    <location>
        <begin position="223"/>
        <end position="355"/>
    </location>
</feature>
<comment type="caution">
    <text evidence="5">The sequence shown here is derived from an EMBL/GenBank/DDBJ whole genome shotgun (WGS) entry which is preliminary data.</text>
</comment>
<dbReference type="GO" id="GO:0005524">
    <property type="term" value="F:ATP binding"/>
    <property type="evidence" value="ECO:0007669"/>
    <property type="project" value="UniProtKB-KW"/>
</dbReference>
<accession>A0ABT8WPI8</accession>
<evidence type="ECO:0000256" key="1">
    <source>
        <dbReference type="ARBA" id="ARBA00006914"/>
    </source>
</evidence>
<dbReference type="InterPro" id="IPR003593">
    <property type="entry name" value="AAA+_ATPase"/>
</dbReference>
<dbReference type="RefSeq" id="WP_303302089.1">
    <property type="nucleotide sequence ID" value="NZ_BAABDA010000018.1"/>
</dbReference>
<dbReference type="InterPro" id="IPR003959">
    <property type="entry name" value="ATPase_AAA_core"/>
</dbReference>
<keyword evidence="6" id="KW-1185">Reference proteome</keyword>
<dbReference type="SMART" id="SM00382">
    <property type="entry name" value="AAA"/>
    <property type="match status" value="1"/>
</dbReference>
<comment type="similarity">
    <text evidence="1">Belongs to the AAA ATPase family.</text>
</comment>
<dbReference type="Gene3D" id="3.40.50.300">
    <property type="entry name" value="P-loop containing nucleotide triphosphate hydrolases"/>
    <property type="match status" value="1"/>
</dbReference>
<keyword evidence="3 5" id="KW-0067">ATP-binding</keyword>